<evidence type="ECO:0008006" key="3">
    <source>
        <dbReference type="Google" id="ProtNLM"/>
    </source>
</evidence>
<evidence type="ECO:0000313" key="2">
    <source>
        <dbReference type="Proteomes" id="UP001586593"/>
    </source>
</evidence>
<name>A0ABR3VSC8_9PEZI</name>
<comment type="caution">
    <text evidence="1">The sequence shown here is derived from an EMBL/GenBank/DDBJ whole genome shotgun (WGS) entry which is preliminary data.</text>
</comment>
<dbReference type="Proteomes" id="UP001586593">
    <property type="component" value="Unassembled WGS sequence"/>
</dbReference>
<dbReference type="EMBL" id="JAZHXJ010001624">
    <property type="protein sequence ID" value="KAL1844564.1"/>
    <property type="molecule type" value="Genomic_DNA"/>
</dbReference>
<evidence type="ECO:0000313" key="1">
    <source>
        <dbReference type="EMBL" id="KAL1844564.1"/>
    </source>
</evidence>
<protein>
    <recommendedName>
        <fullName evidence="3">Ycf15</fullName>
    </recommendedName>
</protein>
<proteinExistence type="predicted"/>
<gene>
    <name evidence="1" type="ORF">VTK73DRAFT_2296</name>
</gene>
<organism evidence="1 2">
    <name type="scientific">Phialemonium thermophilum</name>
    <dbReference type="NCBI Taxonomy" id="223376"/>
    <lineage>
        <taxon>Eukaryota</taxon>
        <taxon>Fungi</taxon>
        <taxon>Dikarya</taxon>
        <taxon>Ascomycota</taxon>
        <taxon>Pezizomycotina</taxon>
        <taxon>Sordariomycetes</taxon>
        <taxon>Sordariomycetidae</taxon>
        <taxon>Cephalothecales</taxon>
        <taxon>Cephalothecaceae</taxon>
        <taxon>Phialemonium</taxon>
    </lineage>
</organism>
<sequence>MQVQIGRQCRMRMYCHLISSACNMRPRFSFVAQGVCTRLLHCIADGSKSAPLRSESLHHNSTLRIPRYPQQKFPINKLLV</sequence>
<reference evidence="1 2" key="1">
    <citation type="journal article" date="2024" name="Commun. Biol.">
        <title>Comparative genomic analysis of thermophilic fungi reveals convergent evolutionary adaptations and gene losses.</title>
        <authorList>
            <person name="Steindorff A.S."/>
            <person name="Aguilar-Pontes M.V."/>
            <person name="Robinson A.J."/>
            <person name="Andreopoulos B."/>
            <person name="LaButti K."/>
            <person name="Kuo A."/>
            <person name="Mondo S."/>
            <person name="Riley R."/>
            <person name="Otillar R."/>
            <person name="Haridas S."/>
            <person name="Lipzen A."/>
            <person name="Grimwood J."/>
            <person name="Schmutz J."/>
            <person name="Clum A."/>
            <person name="Reid I.D."/>
            <person name="Moisan M.C."/>
            <person name="Butler G."/>
            <person name="Nguyen T.T.M."/>
            <person name="Dewar K."/>
            <person name="Conant G."/>
            <person name="Drula E."/>
            <person name="Henrissat B."/>
            <person name="Hansel C."/>
            <person name="Singer S."/>
            <person name="Hutchinson M.I."/>
            <person name="de Vries R.P."/>
            <person name="Natvig D.O."/>
            <person name="Powell A.J."/>
            <person name="Tsang A."/>
            <person name="Grigoriev I.V."/>
        </authorList>
    </citation>
    <scope>NUCLEOTIDE SEQUENCE [LARGE SCALE GENOMIC DNA]</scope>
    <source>
        <strain evidence="1 2">ATCC 24622</strain>
    </source>
</reference>
<accession>A0ABR3VSC8</accession>
<keyword evidence="2" id="KW-1185">Reference proteome</keyword>